<keyword evidence="2" id="KW-1185">Reference proteome</keyword>
<accession>A0A3N4I802</accession>
<reference evidence="1 2" key="1">
    <citation type="journal article" date="2018" name="Nat. Ecol. Evol.">
        <title>Pezizomycetes genomes reveal the molecular basis of ectomycorrhizal truffle lifestyle.</title>
        <authorList>
            <person name="Murat C."/>
            <person name="Payen T."/>
            <person name="Noel B."/>
            <person name="Kuo A."/>
            <person name="Morin E."/>
            <person name="Chen J."/>
            <person name="Kohler A."/>
            <person name="Krizsan K."/>
            <person name="Balestrini R."/>
            <person name="Da Silva C."/>
            <person name="Montanini B."/>
            <person name="Hainaut M."/>
            <person name="Levati E."/>
            <person name="Barry K.W."/>
            <person name="Belfiori B."/>
            <person name="Cichocki N."/>
            <person name="Clum A."/>
            <person name="Dockter R.B."/>
            <person name="Fauchery L."/>
            <person name="Guy J."/>
            <person name="Iotti M."/>
            <person name="Le Tacon F."/>
            <person name="Lindquist E.A."/>
            <person name="Lipzen A."/>
            <person name="Malagnac F."/>
            <person name="Mello A."/>
            <person name="Molinier V."/>
            <person name="Miyauchi S."/>
            <person name="Poulain J."/>
            <person name="Riccioni C."/>
            <person name="Rubini A."/>
            <person name="Sitrit Y."/>
            <person name="Splivallo R."/>
            <person name="Traeger S."/>
            <person name="Wang M."/>
            <person name="Zifcakova L."/>
            <person name="Wipf D."/>
            <person name="Zambonelli A."/>
            <person name="Paolocci F."/>
            <person name="Nowrousian M."/>
            <person name="Ottonello S."/>
            <person name="Baldrian P."/>
            <person name="Spatafora J.W."/>
            <person name="Henrissat B."/>
            <person name="Nagy L.G."/>
            <person name="Aury J.M."/>
            <person name="Wincker P."/>
            <person name="Grigoriev I.V."/>
            <person name="Bonfante P."/>
            <person name="Martin F.M."/>
        </authorList>
    </citation>
    <scope>NUCLEOTIDE SEQUENCE [LARGE SCALE GENOMIC DNA]</scope>
    <source>
        <strain evidence="1 2">RN42</strain>
    </source>
</reference>
<gene>
    <name evidence="1" type="ORF">BJ508DRAFT_325755</name>
</gene>
<evidence type="ECO:0000313" key="2">
    <source>
        <dbReference type="Proteomes" id="UP000275078"/>
    </source>
</evidence>
<dbReference type="STRING" id="1160509.A0A3N4I802"/>
<proteinExistence type="predicted"/>
<organism evidence="1 2">
    <name type="scientific">Ascobolus immersus RN42</name>
    <dbReference type="NCBI Taxonomy" id="1160509"/>
    <lineage>
        <taxon>Eukaryota</taxon>
        <taxon>Fungi</taxon>
        <taxon>Dikarya</taxon>
        <taxon>Ascomycota</taxon>
        <taxon>Pezizomycotina</taxon>
        <taxon>Pezizomycetes</taxon>
        <taxon>Pezizales</taxon>
        <taxon>Ascobolaceae</taxon>
        <taxon>Ascobolus</taxon>
    </lineage>
</organism>
<name>A0A3N4I802_ASCIM</name>
<protein>
    <submittedName>
        <fullName evidence="1">Uncharacterized protein</fullName>
    </submittedName>
</protein>
<dbReference type="EMBL" id="ML119673">
    <property type="protein sequence ID" value="RPA82222.1"/>
    <property type="molecule type" value="Genomic_DNA"/>
</dbReference>
<dbReference type="AlphaFoldDB" id="A0A3N4I802"/>
<dbReference type="Proteomes" id="UP000275078">
    <property type="component" value="Unassembled WGS sequence"/>
</dbReference>
<evidence type="ECO:0000313" key="1">
    <source>
        <dbReference type="EMBL" id="RPA82222.1"/>
    </source>
</evidence>
<sequence length="185" mass="21067">MTARKAAPSDNKWKLLFHGTIGDPALQLDLSRFNSLVDISKDLSDKLMSSSKQHAEPSEADIDAVKKAVEIAITDLINELDVSPLSKRCCVCLKGDLPDSCFRPTDLEADIRASWNWWSEDTDGYFRTILKQRPPNRDTLPQIWCRIYPACEGSQECQKVAVRMRKAWIHMDLNRKTSNITDSWV</sequence>